<gene>
    <name evidence="3" type="ordered locus">Kkor_2054</name>
</gene>
<feature type="transmembrane region" description="Helical" evidence="1">
    <location>
        <begin position="139"/>
        <end position="158"/>
    </location>
</feature>
<dbReference type="RefSeq" id="WP_015781069.1">
    <property type="nucleotide sequence ID" value="NC_013166.1"/>
</dbReference>
<feature type="signal peptide" evidence="2">
    <location>
        <begin position="1"/>
        <end position="21"/>
    </location>
</feature>
<keyword evidence="2" id="KW-0732">Signal</keyword>
<reference evidence="3 4" key="1">
    <citation type="journal article" date="2009" name="Stand. Genomic Sci.">
        <title>Complete genome sequence of Kangiella koreensis type strain (SW-125).</title>
        <authorList>
            <person name="Han C."/>
            <person name="Sikorski J."/>
            <person name="Lapidus A."/>
            <person name="Nolan M."/>
            <person name="Glavina Del Rio T."/>
            <person name="Tice H."/>
            <person name="Cheng J.F."/>
            <person name="Lucas S."/>
            <person name="Chen F."/>
            <person name="Copeland A."/>
            <person name="Ivanova N."/>
            <person name="Mavromatis K."/>
            <person name="Ovchinnikova G."/>
            <person name="Pati A."/>
            <person name="Bruce D."/>
            <person name="Goodwin L."/>
            <person name="Pitluck S."/>
            <person name="Chen A."/>
            <person name="Palaniappan K."/>
            <person name="Land M."/>
            <person name="Hauser L."/>
            <person name="Chang Y.J."/>
            <person name="Jeffries C.D."/>
            <person name="Chain P."/>
            <person name="Saunders E."/>
            <person name="Brettin T."/>
            <person name="Goker M."/>
            <person name="Tindall B.J."/>
            <person name="Bristow J."/>
            <person name="Eisen J.A."/>
            <person name="Markowitz V."/>
            <person name="Hugenholtz P."/>
            <person name="Kyrpides N.C."/>
            <person name="Klenk H.P."/>
            <person name="Detter J.C."/>
        </authorList>
    </citation>
    <scope>NUCLEOTIDE SEQUENCE [LARGE SCALE GENOMIC DNA]</scope>
    <source>
        <strain evidence="4">DSM 16069 / KCTC 12182 / SW-125</strain>
    </source>
</reference>
<keyword evidence="1" id="KW-0812">Transmembrane</keyword>
<dbReference type="Proteomes" id="UP000001231">
    <property type="component" value="Chromosome"/>
</dbReference>
<dbReference type="EMBL" id="CP001707">
    <property type="protein sequence ID" value="ACV27464.1"/>
    <property type="molecule type" value="Genomic_DNA"/>
</dbReference>
<sequence>MALQLIAVIFFVFSLNSAALSAESSSVCEGVNCELKLEPSEQDSNAGYFSVEWNSSNTNQIDPQRVLIDSADKSPLYLQLSTNESFSPQLQLLDVTHQDKIHLTGYDDGTYFLRLLDEQQNVLSNVASVTVTHHPLARVWLVFGIGALMFVILIGYMISRAFRSKETSTEG</sequence>
<name>C7R708_KANKD</name>
<dbReference type="STRING" id="523791.Kkor_2054"/>
<dbReference type="KEGG" id="kko:Kkor_2054"/>
<evidence type="ECO:0000313" key="4">
    <source>
        <dbReference type="Proteomes" id="UP000001231"/>
    </source>
</evidence>
<proteinExistence type="predicted"/>
<keyword evidence="1" id="KW-0472">Membrane</keyword>
<dbReference type="HOGENOM" id="CLU_1560888_0_0_6"/>
<keyword evidence="1" id="KW-1133">Transmembrane helix</keyword>
<dbReference type="InParanoid" id="C7R708"/>
<evidence type="ECO:0000256" key="1">
    <source>
        <dbReference type="SAM" id="Phobius"/>
    </source>
</evidence>
<dbReference type="OrthoDB" id="6194313at2"/>
<dbReference type="AlphaFoldDB" id="C7R708"/>
<keyword evidence="4" id="KW-1185">Reference proteome</keyword>
<evidence type="ECO:0000313" key="3">
    <source>
        <dbReference type="EMBL" id="ACV27464.1"/>
    </source>
</evidence>
<feature type="chain" id="PRO_5002982180" evidence="2">
    <location>
        <begin position="22"/>
        <end position="171"/>
    </location>
</feature>
<organism evidence="3 4">
    <name type="scientific">Kangiella koreensis (strain DSM 16069 / JCM 12317 / KCTC 12182 / SW-125)</name>
    <dbReference type="NCBI Taxonomy" id="523791"/>
    <lineage>
        <taxon>Bacteria</taxon>
        <taxon>Pseudomonadati</taxon>
        <taxon>Pseudomonadota</taxon>
        <taxon>Gammaproteobacteria</taxon>
        <taxon>Kangiellales</taxon>
        <taxon>Kangiellaceae</taxon>
        <taxon>Kangiella</taxon>
    </lineage>
</organism>
<accession>C7R708</accession>
<evidence type="ECO:0000256" key="2">
    <source>
        <dbReference type="SAM" id="SignalP"/>
    </source>
</evidence>
<protein>
    <submittedName>
        <fullName evidence="3">Uncharacterized protein</fullName>
    </submittedName>
</protein>